<name>A0AAD8KWA4_TARER</name>
<dbReference type="AlphaFoldDB" id="A0AAD8KWA4"/>
<sequence>MEVQLPLLYISLILLIFSYLLISQLRWKSPNLPPTVFPTLPIIGHLYLLKPPLYRTLAKLSTKFGPILHLRFGSRGVMLKNASPKTTSTLPTAPSLCMERSWATTGRASCGGEREDKNTMIDMLLSLQESDSKYYNDEMIQSFLMVYLLAGTDTTAGTMEWAMTLLLNNPNTLRMYPAGPLLVPRESSKDCVVGGYNIPGGTMLLVNQWAIHRDPKLWTNPKTYNPERFEGLEAMRDGSCPGEGLAVRVMALSLGILIQCFNWERVSEKMVDMTEGRGLNLPKAKPLIAKCKARLEILSLLAQ</sequence>
<proteinExistence type="predicted"/>
<dbReference type="Pfam" id="PF00067">
    <property type="entry name" value="p450"/>
    <property type="match status" value="2"/>
</dbReference>
<evidence type="ECO:0000256" key="3">
    <source>
        <dbReference type="ARBA" id="ARBA00023002"/>
    </source>
</evidence>
<keyword evidence="3" id="KW-0560">Oxidoreductase</keyword>
<gene>
    <name evidence="7" type="ORF">QVD17_16168</name>
</gene>
<dbReference type="GO" id="GO:0004497">
    <property type="term" value="F:monooxygenase activity"/>
    <property type="evidence" value="ECO:0007669"/>
    <property type="project" value="UniProtKB-KW"/>
</dbReference>
<accession>A0AAD8KWA4</accession>
<keyword evidence="6" id="KW-0472">Membrane</keyword>
<protein>
    <recommendedName>
        <fullName evidence="9">Cytochrome P450</fullName>
    </recommendedName>
</protein>
<evidence type="ECO:0000313" key="7">
    <source>
        <dbReference type="EMBL" id="KAK1427482.1"/>
    </source>
</evidence>
<dbReference type="PANTHER" id="PTHR47947">
    <property type="entry name" value="CYTOCHROME P450 82C3-RELATED"/>
    <property type="match status" value="1"/>
</dbReference>
<comment type="caution">
    <text evidence="7">The sequence shown here is derived from an EMBL/GenBank/DDBJ whole genome shotgun (WGS) entry which is preliminary data.</text>
</comment>
<keyword evidence="1" id="KW-0349">Heme</keyword>
<organism evidence="7 8">
    <name type="scientific">Tagetes erecta</name>
    <name type="common">African marigold</name>
    <dbReference type="NCBI Taxonomy" id="13708"/>
    <lineage>
        <taxon>Eukaryota</taxon>
        <taxon>Viridiplantae</taxon>
        <taxon>Streptophyta</taxon>
        <taxon>Embryophyta</taxon>
        <taxon>Tracheophyta</taxon>
        <taxon>Spermatophyta</taxon>
        <taxon>Magnoliopsida</taxon>
        <taxon>eudicotyledons</taxon>
        <taxon>Gunneridae</taxon>
        <taxon>Pentapetalae</taxon>
        <taxon>asterids</taxon>
        <taxon>campanulids</taxon>
        <taxon>Asterales</taxon>
        <taxon>Asteraceae</taxon>
        <taxon>Asteroideae</taxon>
        <taxon>Heliantheae alliance</taxon>
        <taxon>Tageteae</taxon>
        <taxon>Tagetes</taxon>
    </lineage>
</organism>
<dbReference type="GO" id="GO:0020037">
    <property type="term" value="F:heme binding"/>
    <property type="evidence" value="ECO:0007669"/>
    <property type="project" value="InterPro"/>
</dbReference>
<evidence type="ECO:0000256" key="4">
    <source>
        <dbReference type="ARBA" id="ARBA00023004"/>
    </source>
</evidence>
<dbReference type="Gene3D" id="1.10.630.10">
    <property type="entry name" value="Cytochrome P450"/>
    <property type="match status" value="3"/>
</dbReference>
<dbReference type="InterPro" id="IPR036396">
    <property type="entry name" value="Cyt_P450_sf"/>
</dbReference>
<reference evidence="7" key="1">
    <citation type="journal article" date="2023" name="bioRxiv">
        <title>Improved chromosome-level genome assembly for marigold (Tagetes erecta).</title>
        <authorList>
            <person name="Jiang F."/>
            <person name="Yuan L."/>
            <person name="Wang S."/>
            <person name="Wang H."/>
            <person name="Xu D."/>
            <person name="Wang A."/>
            <person name="Fan W."/>
        </authorList>
    </citation>
    <scope>NUCLEOTIDE SEQUENCE</scope>
    <source>
        <strain evidence="7">WSJ</strain>
        <tissue evidence="7">Leaf</tissue>
    </source>
</reference>
<keyword evidence="6" id="KW-1133">Transmembrane helix</keyword>
<keyword evidence="8" id="KW-1185">Reference proteome</keyword>
<keyword evidence="6" id="KW-0812">Transmembrane</keyword>
<keyword evidence="4" id="KW-0408">Iron</keyword>
<evidence type="ECO:0000256" key="2">
    <source>
        <dbReference type="ARBA" id="ARBA00022723"/>
    </source>
</evidence>
<dbReference type="EMBL" id="JAUHHV010000004">
    <property type="protein sequence ID" value="KAK1427482.1"/>
    <property type="molecule type" value="Genomic_DNA"/>
</dbReference>
<dbReference type="SUPFAM" id="SSF48264">
    <property type="entry name" value="Cytochrome P450"/>
    <property type="match status" value="1"/>
</dbReference>
<keyword evidence="5" id="KW-0503">Monooxygenase</keyword>
<dbReference type="InterPro" id="IPR050651">
    <property type="entry name" value="Plant_Cytochrome_P450_Monoox"/>
</dbReference>
<evidence type="ECO:0008006" key="9">
    <source>
        <dbReference type="Google" id="ProtNLM"/>
    </source>
</evidence>
<dbReference type="Proteomes" id="UP001229421">
    <property type="component" value="Unassembled WGS sequence"/>
</dbReference>
<dbReference type="InterPro" id="IPR001128">
    <property type="entry name" value="Cyt_P450"/>
</dbReference>
<evidence type="ECO:0000313" key="8">
    <source>
        <dbReference type="Proteomes" id="UP001229421"/>
    </source>
</evidence>
<evidence type="ECO:0000256" key="1">
    <source>
        <dbReference type="ARBA" id="ARBA00022617"/>
    </source>
</evidence>
<evidence type="ECO:0000256" key="6">
    <source>
        <dbReference type="SAM" id="Phobius"/>
    </source>
</evidence>
<dbReference type="GO" id="GO:0005506">
    <property type="term" value="F:iron ion binding"/>
    <property type="evidence" value="ECO:0007669"/>
    <property type="project" value="InterPro"/>
</dbReference>
<evidence type="ECO:0000256" key="5">
    <source>
        <dbReference type="ARBA" id="ARBA00023033"/>
    </source>
</evidence>
<dbReference type="PANTHER" id="PTHR47947:SF24">
    <property type="entry name" value="ISOFLAVONE 2'-HYDROXYLASE-LIKE"/>
    <property type="match status" value="1"/>
</dbReference>
<dbReference type="GO" id="GO:0016705">
    <property type="term" value="F:oxidoreductase activity, acting on paired donors, with incorporation or reduction of molecular oxygen"/>
    <property type="evidence" value="ECO:0007669"/>
    <property type="project" value="InterPro"/>
</dbReference>
<keyword evidence="2" id="KW-0479">Metal-binding</keyword>
<feature type="transmembrane region" description="Helical" evidence="6">
    <location>
        <begin position="6"/>
        <end position="22"/>
    </location>
</feature>